<gene>
    <name evidence="1" type="ORF">P0Y58_25460</name>
</gene>
<organism evidence="1 2">
    <name type="scientific">Candidatus Pseudomonas phytovorans</name>
    <dbReference type="NCBI Taxonomy" id="3121377"/>
    <lineage>
        <taxon>Bacteria</taxon>
        <taxon>Pseudomonadati</taxon>
        <taxon>Pseudomonadota</taxon>
        <taxon>Gammaproteobacteria</taxon>
        <taxon>Pseudomonadales</taxon>
        <taxon>Pseudomonadaceae</taxon>
        <taxon>Pseudomonas</taxon>
    </lineage>
</organism>
<name>A0AAJ6BBY1_9PSED</name>
<dbReference type="AlphaFoldDB" id="A0AAJ6BBY1"/>
<reference evidence="1" key="1">
    <citation type="submission" date="2023-03" db="EMBL/GenBank/DDBJ databases">
        <title>Andean soil-derived lignocellulolytic bacterial consortium as a source of novel taxa and putative plastic-active enzymes.</title>
        <authorList>
            <person name="Diaz-Garcia L."/>
            <person name="Chuvochina M."/>
            <person name="Feuerriegel G."/>
            <person name="Bunk B."/>
            <person name="Sproer C."/>
            <person name="Streit W.R."/>
            <person name="Rodriguez L.M."/>
            <person name="Overmann J."/>
            <person name="Jimenez D.J."/>
        </authorList>
    </citation>
    <scope>NUCLEOTIDE SEQUENCE</scope>
    <source>
        <strain evidence="1">MAG 876</strain>
    </source>
</reference>
<proteinExistence type="predicted"/>
<evidence type="ECO:0000313" key="2">
    <source>
        <dbReference type="Proteomes" id="UP001216329"/>
    </source>
</evidence>
<protein>
    <submittedName>
        <fullName evidence="1">Uncharacterized protein</fullName>
    </submittedName>
</protein>
<dbReference type="EMBL" id="CP119325">
    <property type="protein sequence ID" value="WEK30199.1"/>
    <property type="molecule type" value="Genomic_DNA"/>
</dbReference>
<dbReference type="Proteomes" id="UP001216329">
    <property type="component" value="Chromosome"/>
</dbReference>
<evidence type="ECO:0000313" key="1">
    <source>
        <dbReference type="EMBL" id="WEK30199.1"/>
    </source>
</evidence>
<accession>A0AAJ6BBY1</accession>
<sequence length="187" mass="20977">MKNLIKDEAQVRLWLTREGHIYPICINDSGFMQVVENDVAGEIFTLIAWEHPAIGGDLAYEIHTESGKQITGAGGNALQEASELMPWPVPAFRIVNQNVSFEHPRLYGIRLQTLDSRFVSANDRVGTTSRVKRSASSWSDLFSISPYKTVTRYHSEPGLQLRMLETEEAQPGDFLLEWIDTSAVGEP</sequence>